<dbReference type="Gene3D" id="3.30.10.20">
    <property type="match status" value="1"/>
</dbReference>
<evidence type="ECO:0000313" key="2">
    <source>
        <dbReference type="EMBL" id="TVZ02547.1"/>
    </source>
</evidence>
<dbReference type="Proteomes" id="UP000460272">
    <property type="component" value="Unassembled WGS sequence"/>
</dbReference>
<accession>A0A6P2BV26</accession>
<dbReference type="InterPro" id="IPR036869">
    <property type="entry name" value="J_dom_sf"/>
</dbReference>
<keyword evidence="3" id="KW-1185">Reference proteome</keyword>
<dbReference type="PROSITE" id="PS50076">
    <property type="entry name" value="DNAJ_2"/>
    <property type="match status" value="1"/>
</dbReference>
<dbReference type="AlphaFoldDB" id="A0A6P2BV26"/>
<gene>
    <name evidence="2" type="ORF">EAS64_27595</name>
</gene>
<feature type="domain" description="J" evidence="1">
    <location>
        <begin position="11"/>
        <end position="81"/>
    </location>
</feature>
<evidence type="ECO:0000259" key="1">
    <source>
        <dbReference type="PROSITE" id="PS50076"/>
    </source>
</evidence>
<dbReference type="SUPFAM" id="SSF46565">
    <property type="entry name" value="Chaperone J-domain"/>
    <property type="match status" value="1"/>
</dbReference>
<comment type="caution">
    <text evidence="2">The sequence shown here is derived from an EMBL/GenBank/DDBJ whole genome shotgun (WGS) entry which is preliminary data.</text>
</comment>
<dbReference type="Gene3D" id="1.10.287.110">
    <property type="entry name" value="DnaJ domain"/>
    <property type="match status" value="1"/>
</dbReference>
<dbReference type="EMBL" id="RPFW01000005">
    <property type="protein sequence ID" value="TVZ02547.1"/>
    <property type="molecule type" value="Genomic_DNA"/>
</dbReference>
<dbReference type="RefSeq" id="WP_145857665.1">
    <property type="nucleotide sequence ID" value="NZ_RPFW01000005.1"/>
</dbReference>
<evidence type="ECO:0000313" key="3">
    <source>
        <dbReference type="Proteomes" id="UP000460272"/>
    </source>
</evidence>
<sequence>MAAAGKESSITWYDVLGLLPGASAEQVKSRYDARVSLLRPEHIAGAPSPVVAAASRARDILDAAQRVLADPANRARYDETVGIRRSGGGLEPHRGSPSEPGWDMPDALLIGGREGVALLGGLLVVADLLTPHPRPPRRVVVPDVRGLFYSTCSGITGKLGFRMTTVRLTEHPMPVDGLVVDQSPRPAARAGRGSVLTVQVWHPPARLTRPWP</sequence>
<dbReference type="OrthoDB" id="3829670at2"/>
<reference evidence="2 3" key="1">
    <citation type="submission" date="2018-11" db="EMBL/GenBank/DDBJ databases">
        <title>Trebonia kvetii gen.nov., sp.nov., a novel acidophilic actinobacterium, and proposal of the new actinobacterial family Treboniaceae fam. nov.</title>
        <authorList>
            <person name="Rapoport D."/>
            <person name="Sagova-Mareckova M."/>
            <person name="Sedlacek I."/>
            <person name="Provaznik J."/>
            <person name="Kralova S."/>
            <person name="Pavlinic D."/>
            <person name="Benes V."/>
            <person name="Kopecky J."/>
        </authorList>
    </citation>
    <scope>NUCLEOTIDE SEQUENCE [LARGE SCALE GENOMIC DNA]</scope>
    <source>
        <strain evidence="2 3">15Tr583</strain>
    </source>
</reference>
<dbReference type="InterPro" id="IPR001623">
    <property type="entry name" value="DnaJ_domain"/>
</dbReference>
<proteinExistence type="predicted"/>
<name>A0A6P2BV26_9ACTN</name>
<organism evidence="2 3">
    <name type="scientific">Trebonia kvetii</name>
    <dbReference type="NCBI Taxonomy" id="2480626"/>
    <lineage>
        <taxon>Bacteria</taxon>
        <taxon>Bacillati</taxon>
        <taxon>Actinomycetota</taxon>
        <taxon>Actinomycetes</taxon>
        <taxon>Streptosporangiales</taxon>
        <taxon>Treboniaceae</taxon>
        <taxon>Trebonia</taxon>
    </lineage>
</organism>
<protein>
    <submittedName>
        <fullName evidence="2">PASTA domain-containing protein</fullName>
    </submittedName>
</protein>
<dbReference type="Pfam" id="PF00226">
    <property type="entry name" value="DnaJ"/>
    <property type="match status" value="1"/>
</dbReference>